<name>A0A8C9RH49_SCLFO</name>
<organism evidence="1 2">
    <name type="scientific">Scleropages formosus</name>
    <name type="common">Asian bonytongue</name>
    <name type="synonym">Osteoglossum formosum</name>
    <dbReference type="NCBI Taxonomy" id="113540"/>
    <lineage>
        <taxon>Eukaryota</taxon>
        <taxon>Metazoa</taxon>
        <taxon>Chordata</taxon>
        <taxon>Craniata</taxon>
        <taxon>Vertebrata</taxon>
        <taxon>Euteleostomi</taxon>
        <taxon>Actinopterygii</taxon>
        <taxon>Neopterygii</taxon>
        <taxon>Teleostei</taxon>
        <taxon>Osteoglossocephala</taxon>
        <taxon>Osteoglossomorpha</taxon>
        <taxon>Osteoglossiformes</taxon>
        <taxon>Osteoglossidae</taxon>
        <taxon>Scleropages</taxon>
    </lineage>
</organism>
<reference evidence="1 2" key="1">
    <citation type="submission" date="2019-04" db="EMBL/GenBank/DDBJ databases">
        <authorList>
            <consortium name="Wellcome Sanger Institute Data Sharing"/>
        </authorList>
    </citation>
    <scope>NUCLEOTIDE SEQUENCE [LARGE SCALE GENOMIC DNA]</scope>
</reference>
<dbReference type="Ensembl" id="ENSSFOT00015016736.2">
    <property type="protein sequence ID" value="ENSSFOP00015016548.2"/>
    <property type="gene ID" value="ENSSFOG00015010684.2"/>
</dbReference>
<sequence>MISYISLFNTVMCCLRSEKCSVRQFHCCANIIVYLYKPSWYNLNHRVYLYKPSWYSFNPSIPTQT</sequence>
<evidence type="ECO:0000313" key="1">
    <source>
        <dbReference type="Ensembl" id="ENSSFOP00015016548.2"/>
    </source>
</evidence>
<accession>A0A8C9RH49</accession>
<proteinExistence type="predicted"/>
<reference evidence="1" key="2">
    <citation type="submission" date="2025-08" db="UniProtKB">
        <authorList>
            <consortium name="Ensembl"/>
        </authorList>
    </citation>
    <scope>IDENTIFICATION</scope>
</reference>
<protein>
    <submittedName>
        <fullName evidence="1">Uncharacterized protein</fullName>
    </submittedName>
</protein>
<evidence type="ECO:0000313" key="2">
    <source>
        <dbReference type="Proteomes" id="UP000694397"/>
    </source>
</evidence>
<reference evidence="1" key="3">
    <citation type="submission" date="2025-09" db="UniProtKB">
        <authorList>
            <consortium name="Ensembl"/>
        </authorList>
    </citation>
    <scope>IDENTIFICATION</scope>
</reference>
<keyword evidence="2" id="KW-1185">Reference proteome</keyword>
<dbReference type="AlphaFoldDB" id="A0A8C9RH49"/>
<dbReference type="Proteomes" id="UP000694397">
    <property type="component" value="Chromosome 8"/>
</dbReference>